<protein>
    <submittedName>
        <fullName evidence="3">Outer membrane protein</fullName>
    </submittedName>
</protein>
<organism evidence="3 4">
    <name type="scientific">Rivihabitans pingtungensis</name>
    <dbReference type="NCBI Taxonomy" id="1054498"/>
    <lineage>
        <taxon>Bacteria</taxon>
        <taxon>Pseudomonadati</taxon>
        <taxon>Pseudomonadota</taxon>
        <taxon>Betaproteobacteria</taxon>
        <taxon>Neisseriales</taxon>
        <taxon>Aquaspirillaceae</taxon>
        <taxon>Rivihabitans</taxon>
    </lineage>
</organism>
<reference evidence="3 4" key="1">
    <citation type="submission" date="2018-05" db="EMBL/GenBank/DDBJ databases">
        <title>Genomic Encyclopedia of Type Strains, Phase IV (KMG-IV): sequencing the most valuable type-strain genomes for metagenomic binning, comparative biology and taxonomic classification.</title>
        <authorList>
            <person name="Goeker M."/>
        </authorList>
    </citation>
    <scope>NUCLEOTIDE SEQUENCE [LARGE SCALE GENOMIC DNA]</scope>
    <source>
        <strain evidence="3 4">DSM 29661</strain>
    </source>
</reference>
<evidence type="ECO:0000313" key="4">
    <source>
        <dbReference type="Proteomes" id="UP000247555"/>
    </source>
</evidence>
<comment type="subcellular location">
    <subcellularLocation>
        <location evidence="1">Cell outer membrane</location>
    </subcellularLocation>
</comment>
<dbReference type="SUPFAM" id="SSF56925">
    <property type="entry name" value="OMPA-like"/>
    <property type="match status" value="1"/>
</dbReference>
<feature type="chain" id="PRO_5016348691" evidence="2">
    <location>
        <begin position="22"/>
        <end position="214"/>
    </location>
</feature>
<keyword evidence="4" id="KW-1185">Reference proteome</keyword>
<dbReference type="GO" id="GO:0009279">
    <property type="term" value="C:cell outer membrane"/>
    <property type="evidence" value="ECO:0007669"/>
    <property type="project" value="UniProtKB-SubCell"/>
</dbReference>
<dbReference type="InterPro" id="IPR011250">
    <property type="entry name" value="OMP/PagP_B-barrel"/>
</dbReference>
<dbReference type="PANTHER" id="PTHR36920:SF1">
    <property type="entry name" value="OUTER MEMBRANE PROTEIN W"/>
    <property type="match status" value="1"/>
</dbReference>
<proteinExistence type="predicted"/>
<dbReference type="InterPro" id="IPR005618">
    <property type="entry name" value="OMPW"/>
</dbReference>
<comment type="caution">
    <text evidence="3">The sequence shown here is derived from an EMBL/GenBank/DDBJ whole genome shotgun (WGS) entry which is preliminary data.</text>
</comment>
<dbReference type="GO" id="GO:0055085">
    <property type="term" value="P:transmembrane transport"/>
    <property type="evidence" value="ECO:0007669"/>
    <property type="project" value="TreeGrafter"/>
</dbReference>
<dbReference type="Proteomes" id="UP000247555">
    <property type="component" value="Unassembled WGS sequence"/>
</dbReference>
<sequence length="214" mass="22218">MKKIALALCAGAALASSAAMAAQGDILARFRVINVNPDVKTTGLLASPLSAGVQDDTIPELDFTYMITNNVGAELILGTSRHSVTANRTALGGGNGSIGKVSVLPPTLTLQYHFNPEGAIRPYVGAGLNYTRFYRAGGLSTEVGGVSIKKNSFGPALQVGMDVPVAKNVFLNVDLKKIWIDTKASGNSGAINGVDLGRLEINPLVFGVGVGMKF</sequence>
<name>A0A318KYD6_9NEIS</name>
<evidence type="ECO:0000313" key="3">
    <source>
        <dbReference type="EMBL" id="PXX80765.1"/>
    </source>
</evidence>
<dbReference type="RefSeq" id="WP_110389802.1">
    <property type="nucleotide sequence ID" value="NZ_CALCOA010000214.1"/>
</dbReference>
<dbReference type="AlphaFoldDB" id="A0A318KYD6"/>
<dbReference type="Pfam" id="PF03922">
    <property type="entry name" value="OmpW"/>
    <property type="match status" value="1"/>
</dbReference>
<keyword evidence="2" id="KW-0732">Signal</keyword>
<dbReference type="Gene3D" id="2.40.160.20">
    <property type="match status" value="1"/>
</dbReference>
<accession>A0A318KYD6</accession>
<evidence type="ECO:0000256" key="1">
    <source>
        <dbReference type="ARBA" id="ARBA00004442"/>
    </source>
</evidence>
<gene>
    <name evidence="3" type="ORF">DFR34_103106</name>
</gene>
<dbReference type="OrthoDB" id="9807574at2"/>
<feature type="signal peptide" evidence="2">
    <location>
        <begin position="1"/>
        <end position="21"/>
    </location>
</feature>
<dbReference type="EMBL" id="QJKI01000003">
    <property type="protein sequence ID" value="PXX80765.1"/>
    <property type="molecule type" value="Genomic_DNA"/>
</dbReference>
<evidence type="ECO:0000256" key="2">
    <source>
        <dbReference type="SAM" id="SignalP"/>
    </source>
</evidence>
<dbReference type="PANTHER" id="PTHR36920">
    <property type="match status" value="1"/>
</dbReference>